<sequence>MFEFLGNVLQGIGEALRLNPRVFEIVERYPNTNWVILMIAILGGASMLVGQSVILFVNRVRPGRFVLSLVVNGIIFATSLLIWAIAIWATGQVLFPNDISFRTVMRMVGLGATPYLFGFLVLIPYLGTFIGRVLSVWSFLVVLAGITFLANGALWPALVCVGLGYLLVTVGSATIGRPILAVRNWLFKTAAGTTFDLALDDVLDHFANEKSPPKGGR</sequence>
<feature type="transmembrane region" description="Helical" evidence="1">
    <location>
        <begin position="155"/>
        <end position="175"/>
    </location>
</feature>
<feature type="transmembrane region" description="Helical" evidence="1">
    <location>
        <begin position="103"/>
        <end position="122"/>
    </location>
</feature>
<name>A0A2H3KNY4_9CHLR</name>
<dbReference type="AlphaFoldDB" id="A0A2H3KNY4"/>
<proteinExistence type="predicted"/>
<keyword evidence="3" id="KW-1185">Reference proteome</keyword>
<evidence type="ECO:0000313" key="2">
    <source>
        <dbReference type="EMBL" id="PDV99867.1"/>
    </source>
</evidence>
<feature type="transmembrane region" description="Helical" evidence="1">
    <location>
        <begin position="129"/>
        <end position="149"/>
    </location>
</feature>
<organism evidence="2 3">
    <name type="scientific">Candidatus Chloroploca asiatica</name>
    <dbReference type="NCBI Taxonomy" id="1506545"/>
    <lineage>
        <taxon>Bacteria</taxon>
        <taxon>Bacillati</taxon>
        <taxon>Chloroflexota</taxon>
        <taxon>Chloroflexia</taxon>
        <taxon>Chloroflexales</taxon>
        <taxon>Chloroflexineae</taxon>
        <taxon>Oscillochloridaceae</taxon>
        <taxon>Candidatus Chloroploca</taxon>
    </lineage>
</organism>
<dbReference type="Proteomes" id="UP000220922">
    <property type="component" value="Unassembled WGS sequence"/>
</dbReference>
<feature type="transmembrane region" description="Helical" evidence="1">
    <location>
        <begin position="34"/>
        <end position="57"/>
    </location>
</feature>
<keyword evidence="1" id="KW-0472">Membrane</keyword>
<evidence type="ECO:0000313" key="3">
    <source>
        <dbReference type="Proteomes" id="UP000220922"/>
    </source>
</evidence>
<dbReference type="RefSeq" id="WP_097651633.1">
    <property type="nucleotide sequence ID" value="NZ_LYXE01000063.1"/>
</dbReference>
<reference evidence="2 3" key="1">
    <citation type="submission" date="2016-05" db="EMBL/GenBank/DDBJ databases">
        <authorList>
            <person name="Lavstsen T."/>
            <person name="Jespersen J.S."/>
        </authorList>
    </citation>
    <scope>NUCLEOTIDE SEQUENCE [LARGE SCALE GENOMIC DNA]</scope>
    <source>
        <strain evidence="2 3">B7-9</strain>
    </source>
</reference>
<evidence type="ECO:0000256" key="1">
    <source>
        <dbReference type="SAM" id="Phobius"/>
    </source>
</evidence>
<gene>
    <name evidence="2" type="ORF">A9Q02_01255</name>
</gene>
<dbReference type="EMBL" id="LYXE01000063">
    <property type="protein sequence ID" value="PDV99867.1"/>
    <property type="molecule type" value="Genomic_DNA"/>
</dbReference>
<protein>
    <recommendedName>
        <fullName evidence="4">Yip1 domain-containing protein</fullName>
    </recommendedName>
</protein>
<accession>A0A2H3KNY4</accession>
<evidence type="ECO:0008006" key="4">
    <source>
        <dbReference type="Google" id="ProtNLM"/>
    </source>
</evidence>
<keyword evidence="1" id="KW-0812">Transmembrane</keyword>
<feature type="transmembrane region" description="Helical" evidence="1">
    <location>
        <begin position="69"/>
        <end position="91"/>
    </location>
</feature>
<keyword evidence="1" id="KW-1133">Transmembrane helix</keyword>
<dbReference type="OrthoDB" id="152046at2"/>
<comment type="caution">
    <text evidence="2">The sequence shown here is derived from an EMBL/GenBank/DDBJ whole genome shotgun (WGS) entry which is preliminary data.</text>
</comment>